<proteinExistence type="predicted"/>
<evidence type="ECO:0000256" key="1">
    <source>
        <dbReference type="SAM" id="MobiDB-lite"/>
    </source>
</evidence>
<dbReference type="InParanoid" id="A0A423WSN3"/>
<evidence type="ECO:0000313" key="3">
    <source>
        <dbReference type="Proteomes" id="UP000285146"/>
    </source>
</evidence>
<dbReference type="STRING" id="1230097.A0A423WSN3"/>
<protein>
    <submittedName>
        <fullName evidence="2">Uncharacterized protein</fullName>
    </submittedName>
</protein>
<dbReference type="AlphaFoldDB" id="A0A423WSN3"/>
<keyword evidence="3" id="KW-1185">Reference proteome</keyword>
<gene>
    <name evidence="2" type="ORF">VPNG_07547</name>
</gene>
<organism evidence="2 3">
    <name type="scientific">Cytospora leucostoma</name>
    <dbReference type="NCBI Taxonomy" id="1230097"/>
    <lineage>
        <taxon>Eukaryota</taxon>
        <taxon>Fungi</taxon>
        <taxon>Dikarya</taxon>
        <taxon>Ascomycota</taxon>
        <taxon>Pezizomycotina</taxon>
        <taxon>Sordariomycetes</taxon>
        <taxon>Sordariomycetidae</taxon>
        <taxon>Diaporthales</taxon>
        <taxon>Cytosporaceae</taxon>
        <taxon>Cytospora</taxon>
    </lineage>
</organism>
<dbReference type="Proteomes" id="UP000285146">
    <property type="component" value="Unassembled WGS sequence"/>
</dbReference>
<name>A0A423WSN3_9PEZI</name>
<dbReference type="EMBL" id="LKEB01000042">
    <property type="protein sequence ID" value="ROW06360.1"/>
    <property type="molecule type" value="Genomic_DNA"/>
</dbReference>
<reference evidence="2 3" key="1">
    <citation type="submission" date="2015-09" db="EMBL/GenBank/DDBJ databases">
        <title>Host preference determinants of Valsa canker pathogens revealed by comparative genomics.</title>
        <authorList>
            <person name="Yin Z."/>
            <person name="Huang L."/>
        </authorList>
    </citation>
    <scope>NUCLEOTIDE SEQUENCE [LARGE SCALE GENOMIC DNA]</scope>
    <source>
        <strain evidence="2 3">SXYLt</strain>
    </source>
</reference>
<sequence>MATSDLTLRIFDQSEFKAYSSKTVIAENTTLLDSHEVDGNGEIVLHGWSPKTINFWVTLLHSADNEAVKSLDTFGVTVQELWSVVSFYELYVRPKKDRDLVNGDCPETEQASLPTLKLRRWFSGWWFGGRWEEHALETRETDVGEFSRMVIPAFYIGDARVFMDITHEWFLYTTGRQAAIGVVDESDAGGYEVLATHHPVMGKLAASRFSIINKIEDSLSYDEKRDGLPCEKRNGVRRELKICEDPDWCPKEKTAAYYTALLATGCWPVNDAMQDLSIHDILSGLSRFNYVPYHRVEHLPDRAAARAKMPGNEDEKVSNPDVKQEGTPKNGSDDHRVRKENKYPDAPKDSSGTTKKACNVCVDSAVKASFDWKVKSLFRRMLYEKRTTVRKQVEGGFGAVKVDDTFQGLCLDCLTKTKFECEDEDYWRHCSLSEFDYGCTVSHGQPTWYFSYMGRPEALQKWAKEKREQREQRERGPDFPGNRSLGRICRDVGAIRLSDNGLEARLEPPDGVIAVDAVGGTDPALGTTTTGNTLARAGHDAVEVHTVDTDTGVVLDTKVDVLADTESEVAGLAEVALAELVLLDLEATLEDLLGLGATDGDVDSDLLVTTDTEGTDGVTGLAWRNCVREFIVLRHQAKGLSIGSELTVDRSLTRQLLKHLGGTGKSVTRLADGDVEDELLDAKLAHGVLGLLRL</sequence>
<comment type="caution">
    <text evidence="2">The sequence shown here is derived from an EMBL/GenBank/DDBJ whole genome shotgun (WGS) entry which is preliminary data.</text>
</comment>
<accession>A0A423WSN3</accession>
<feature type="region of interest" description="Disordered" evidence="1">
    <location>
        <begin position="306"/>
        <end position="355"/>
    </location>
</feature>
<feature type="compositionally biased region" description="Basic and acidic residues" evidence="1">
    <location>
        <begin position="311"/>
        <end position="348"/>
    </location>
</feature>
<dbReference type="OrthoDB" id="268428at2759"/>
<evidence type="ECO:0000313" key="2">
    <source>
        <dbReference type="EMBL" id="ROW06360.1"/>
    </source>
</evidence>